<proteinExistence type="predicted"/>
<sequence>VIVVPKLVLQGIVVDFTGASYNQSQNNCKDTFALENGEMEIKPGSWIGVPLSWELKITCETCEWEQEQQQQQQQEISNKNVTTKWIQKTNESDGIFNFKFNSPGWYELVLSVFGFDNDSATTSRRIFLGEYVTTLFIQIYPNVTRKNFTTVVAFRSSWVYGSCLIVDLGDGTEESLFCDEIRCESEYSSRNYTTRPPNPDVIIKHAYLLEDYFYVSAKLVGPINTIEESAS</sequence>
<dbReference type="EMBL" id="SEYY01011908">
    <property type="protein sequence ID" value="KAB7501048.1"/>
    <property type="molecule type" value="Genomic_DNA"/>
</dbReference>
<keyword evidence="2" id="KW-1185">Reference proteome</keyword>
<dbReference type="AlphaFoldDB" id="A0A5N5T513"/>
<reference evidence="1 2" key="1">
    <citation type="journal article" date="2019" name="PLoS Biol.">
        <title>Sex chromosomes control vertical transmission of feminizing Wolbachia symbionts in an isopod.</title>
        <authorList>
            <person name="Becking T."/>
            <person name="Chebbi M.A."/>
            <person name="Giraud I."/>
            <person name="Moumen B."/>
            <person name="Laverre T."/>
            <person name="Caubet Y."/>
            <person name="Peccoud J."/>
            <person name="Gilbert C."/>
            <person name="Cordaux R."/>
        </authorList>
    </citation>
    <scope>NUCLEOTIDE SEQUENCE [LARGE SCALE GENOMIC DNA]</scope>
    <source>
        <strain evidence="1">ANa2</strain>
        <tissue evidence="1">Whole body excluding digestive tract and cuticle</tissue>
    </source>
</reference>
<feature type="non-terminal residue" evidence="1">
    <location>
        <position position="1"/>
    </location>
</feature>
<dbReference type="Proteomes" id="UP000326759">
    <property type="component" value="Unassembled WGS sequence"/>
</dbReference>
<accession>A0A5N5T513</accession>
<organism evidence="1 2">
    <name type="scientific">Armadillidium nasatum</name>
    <dbReference type="NCBI Taxonomy" id="96803"/>
    <lineage>
        <taxon>Eukaryota</taxon>
        <taxon>Metazoa</taxon>
        <taxon>Ecdysozoa</taxon>
        <taxon>Arthropoda</taxon>
        <taxon>Crustacea</taxon>
        <taxon>Multicrustacea</taxon>
        <taxon>Malacostraca</taxon>
        <taxon>Eumalacostraca</taxon>
        <taxon>Peracarida</taxon>
        <taxon>Isopoda</taxon>
        <taxon>Oniscidea</taxon>
        <taxon>Crinocheta</taxon>
        <taxon>Armadillidiidae</taxon>
        <taxon>Armadillidium</taxon>
    </lineage>
</organism>
<comment type="caution">
    <text evidence="1">The sequence shown here is derived from an EMBL/GenBank/DDBJ whole genome shotgun (WGS) entry which is preliminary data.</text>
</comment>
<feature type="non-terminal residue" evidence="1">
    <location>
        <position position="231"/>
    </location>
</feature>
<name>A0A5N5T513_9CRUS</name>
<evidence type="ECO:0000313" key="2">
    <source>
        <dbReference type="Proteomes" id="UP000326759"/>
    </source>
</evidence>
<evidence type="ECO:0000313" key="1">
    <source>
        <dbReference type="EMBL" id="KAB7501048.1"/>
    </source>
</evidence>
<protein>
    <submittedName>
        <fullName evidence="1">Uncharacterized protein</fullName>
    </submittedName>
</protein>
<gene>
    <name evidence="1" type="ORF">Anas_05854</name>
</gene>